<feature type="signal peptide" evidence="2">
    <location>
        <begin position="1"/>
        <end position="34"/>
    </location>
</feature>
<protein>
    <submittedName>
        <fullName evidence="3">Tripartite tricarboxylate transporter substrate binding protein</fullName>
    </submittedName>
</protein>
<keyword evidence="4" id="KW-1185">Reference proteome</keyword>
<sequence length="332" mass="34698">MPSPASSRFPRRLLPALACAVLALAAGAARSAEAWPTQPFRIIVGFAPGGANDLLARILARELQQSLGQPFVVDNRAGAGGLIADEVVAKAKPDGYTLLLGSVGGNTVAPILAKKLSFDPRKDLAPVTLVAESGNALLVNAKLPYRSVKEVIAAAKKDPGTINYGSSGTGSSLHLAGALFARQAGVEMVHIPYKGNSQALTDVAAGQIQTVFSGIPPAIASQRTGATRILAVTTQKRVKSLPDVPTIAEAGVPGYEFSSWYGLFTTGGTPPAVVERIAREVQAIIARPDVAAQFTAQGVEPATNSPQVFSSFIDHELTRWSREIKAMNITLD</sequence>
<dbReference type="Gene3D" id="3.40.190.150">
    <property type="entry name" value="Bordetella uptake gene, domain 1"/>
    <property type="match status" value="1"/>
</dbReference>
<comment type="similarity">
    <text evidence="1">Belongs to the UPF0065 (bug) family.</text>
</comment>
<dbReference type="Proteomes" id="UP000464787">
    <property type="component" value="Chromosome"/>
</dbReference>
<dbReference type="PANTHER" id="PTHR42928:SF5">
    <property type="entry name" value="BLR1237 PROTEIN"/>
    <property type="match status" value="1"/>
</dbReference>
<organism evidence="3 4">
    <name type="scientific">Xylophilus rhododendri</name>
    <dbReference type="NCBI Taxonomy" id="2697032"/>
    <lineage>
        <taxon>Bacteria</taxon>
        <taxon>Pseudomonadati</taxon>
        <taxon>Pseudomonadota</taxon>
        <taxon>Betaproteobacteria</taxon>
        <taxon>Burkholderiales</taxon>
        <taxon>Xylophilus</taxon>
    </lineage>
</organism>
<gene>
    <name evidence="3" type="ORF">GT347_08380</name>
</gene>
<dbReference type="SUPFAM" id="SSF53850">
    <property type="entry name" value="Periplasmic binding protein-like II"/>
    <property type="match status" value="1"/>
</dbReference>
<keyword evidence="2" id="KW-0732">Signal</keyword>
<dbReference type="KEGG" id="xyk:GT347_08380"/>
<evidence type="ECO:0000256" key="2">
    <source>
        <dbReference type="SAM" id="SignalP"/>
    </source>
</evidence>
<dbReference type="PIRSF" id="PIRSF017082">
    <property type="entry name" value="YflP"/>
    <property type="match status" value="1"/>
</dbReference>
<dbReference type="PANTHER" id="PTHR42928">
    <property type="entry name" value="TRICARBOXYLATE-BINDING PROTEIN"/>
    <property type="match status" value="1"/>
</dbReference>
<dbReference type="RefSeq" id="WP_160551528.1">
    <property type="nucleotide sequence ID" value="NZ_CP047650.1"/>
</dbReference>
<accession>A0A857J4Q0</accession>
<name>A0A857J4Q0_9BURK</name>
<dbReference type="CDD" id="cd13578">
    <property type="entry name" value="PBP2_Bug27"/>
    <property type="match status" value="1"/>
</dbReference>
<dbReference type="Pfam" id="PF03401">
    <property type="entry name" value="TctC"/>
    <property type="match status" value="1"/>
</dbReference>
<dbReference type="EMBL" id="CP047650">
    <property type="protein sequence ID" value="QHI98011.1"/>
    <property type="molecule type" value="Genomic_DNA"/>
</dbReference>
<evidence type="ECO:0000313" key="4">
    <source>
        <dbReference type="Proteomes" id="UP000464787"/>
    </source>
</evidence>
<dbReference type="Gene3D" id="3.40.190.10">
    <property type="entry name" value="Periplasmic binding protein-like II"/>
    <property type="match status" value="1"/>
</dbReference>
<evidence type="ECO:0000313" key="3">
    <source>
        <dbReference type="EMBL" id="QHI98011.1"/>
    </source>
</evidence>
<dbReference type="AlphaFoldDB" id="A0A857J4Q0"/>
<dbReference type="InterPro" id="IPR005064">
    <property type="entry name" value="BUG"/>
</dbReference>
<proteinExistence type="inferred from homology"/>
<feature type="chain" id="PRO_5032974333" evidence="2">
    <location>
        <begin position="35"/>
        <end position="332"/>
    </location>
</feature>
<dbReference type="InterPro" id="IPR042100">
    <property type="entry name" value="Bug_dom1"/>
</dbReference>
<evidence type="ECO:0000256" key="1">
    <source>
        <dbReference type="ARBA" id="ARBA00006987"/>
    </source>
</evidence>
<reference evidence="3 4" key="1">
    <citation type="submission" date="2020-01" db="EMBL/GenBank/DDBJ databases">
        <title>Genome sequencing of strain KACC 21265.</title>
        <authorList>
            <person name="Heo J."/>
            <person name="Kim S.-J."/>
            <person name="Kim J.-S."/>
            <person name="Hong S.-B."/>
            <person name="Kwon S.-W."/>
        </authorList>
    </citation>
    <scope>NUCLEOTIDE SEQUENCE [LARGE SCALE GENOMIC DNA]</scope>
    <source>
        <strain evidence="3 4">KACC 21265</strain>
    </source>
</reference>